<reference evidence="2" key="2">
    <citation type="submission" date="2020-05" db="UniProtKB">
        <authorList>
            <consortium name="EnsemblMetazoa"/>
        </authorList>
    </citation>
    <scope>IDENTIFICATION</scope>
    <source>
        <strain evidence="2">MINIMUS1</strain>
    </source>
</reference>
<reference evidence="3" key="1">
    <citation type="submission" date="2013-03" db="EMBL/GenBank/DDBJ databases">
        <title>The Genome Sequence of Anopheles minimus MINIMUS1.</title>
        <authorList>
            <consortium name="The Broad Institute Genomics Platform"/>
            <person name="Neafsey D.E."/>
            <person name="Walton C."/>
            <person name="Walker B."/>
            <person name="Young S.K."/>
            <person name="Zeng Q."/>
            <person name="Gargeya S."/>
            <person name="Fitzgerald M."/>
            <person name="Haas B."/>
            <person name="Abouelleil A."/>
            <person name="Allen A.W."/>
            <person name="Alvarado L."/>
            <person name="Arachchi H.M."/>
            <person name="Berlin A.M."/>
            <person name="Chapman S.B."/>
            <person name="Gainer-Dewar J."/>
            <person name="Goldberg J."/>
            <person name="Griggs A."/>
            <person name="Gujja S."/>
            <person name="Hansen M."/>
            <person name="Howarth C."/>
            <person name="Imamovic A."/>
            <person name="Ireland A."/>
            <person name="Larimer J."/>
            <person name="McCowan C."/>
            <person name="Murphy C."/>
            <person name="Pearson M."/>
            <person name="Poon T.W."/>
            <person name="Priest M."/>
            <person name="Roberts A."/>
            <person name="Saif S."/>
            <person name="Shea T."/>
            <person name="Sisk P."/>
            <person name="Sykes S."/>
            <person name="Wortman J."/>
            <person name="Nusbaum C."/>
            <person name="Birren B."/>
        </authorList>
    </citation>
    <scope>NUCLEOTIDE SEQUENCE [LARGE SCALE GENOMIC DNA]</scope>
    <source>
        <strain evidence="3">MINIMUS1</strain>
    </source>
</reference>
<dbReference type="EnsemblMetazoa" id="AMIN014431-RB">
    <property type="protein sequence ID" value="AMIN014431-PB"/>
    <property type="gene ID" value="AMIN014431"/>
</dbReference>
<evidence type="ECO:0000313" key="3">
    <source>
        <dbReference type="Proteomes" id="UP000075920"/>
    </source>
</evidence>
<dbReference type="Proteomes" id="UP000075920">
    <property type="component" value="Unassembled WGS sequence"/>
</dbReference>
<dbReference type="VEuPathDB" id="VectorBase:AMIN014431"/>
<dbReference type="AlphaFoldDB" id="A0A182WP16"/>
<keyword evidence="1" id="KW-0812">Transmembrane</keyword>
<accession>A0A182WP16</accession>
<proteinExistence type="predicted"/>
<evidence type="ECO:0000256" key="1">
    <source>
        <dbReference type="SAM" id="Phobius"/>
    </source>
</evidence>
<name>A0A182WP16_9DIPT</name>
<keyword evidence="3" id="KW-1185">Reference proteome</keyword>
<keyword evidence="1" id="KW-1133">Transmembrane helix</keyword>
<keyword evidence="1" id="KW-0472">Membrane</keyword>
<evidence type="ECO:0000313" key="2">
    <source>
        <dbReference type="EnsemblMetazoa" id="AMIN014431-PB"/>
    </source>
</evidence>
<protein>
    <submittedName>
        <fullName evidence="2">Uncharacterized protein</fullName>
    </submittedName>
</protein>
<organism evidence="2 3">
    <name type="scientific">Anopheles minimus</name>
    <dbReference type="NCBI Taxonomy" id="112268"/>
    <lineage>
        <taxon>Eukaryota</taxon>
        <taxon>Metazoa</taxon>
        <taxon>Ecdysozoa</taxon>
        <taxon>Arthropoda</taxon>
        <taxon>Hexapoda</taxon>
        <taxon>Insecta</taxon>
        <taxon>Pterygota</taxon>
        <taxon>Neoptera</taxon>
        <taxon>Endopterygota</taxon>
        <taxon>Diptera</taxon>
        <taxon>Nematocera</taxon>
        <taxon>Culicoidea</taxon>
        <taxon>Culicidae</taxon>
        <taxon>Anophelinae</taxon>
        <taxon>Anopheles</taxon>
    </lineage>
</organism>
<feature type="transmembrane region" description="Helical" evidence="1">
    <location>
        <begin position="12"/>
        <end position="35"/>
    </location>
</feature>
<sequence length="77" mass="9137">MRFSHFRKLFKSSVFCFCFRYVLYSVLFIALWSILQDVFDVLLSIFSVRKCPLTMCPSWDGKRQGYVETKRTSATSF</sequence>